<gene>
    <name evidence="1" type="primary">CHK1</name>
    <name evidence="1" type="ORF">HK097_007244</name>
</gene>
<comment type="caution">
    <text evidence="1">The sequence shown here is derived from an EMBL/GenBank/DDBJ whole genome shotgun (WGS) entry which is preliminary data.</text>
</comment>
<dbReference type="Proteomes" id="UP001212841">
    <property type="component" value="Unassembled WGS sequence"/>
</dbReference>
<organism evidence="1 2">
    <name type="scientific">Rhizophlyctis rosea</name>
    <dbReference type="NCBI Taxonomy" id="64517"/>
    <lineage>
        <taxon>Eukaryota</taxon>
        <taxon>Fungi</taxon>
        <taxon>Fungi incertae sedis</taxon>
        <taxon>Chytridiomycota</taxon>
        <taxon>Chytridiomycota incertae sedis</taxon>
        <taxon>Chytridiomycetes</taxon>
        <taxon>Rhizophlyctidales</taxon>
        <taxon>Rhizophlyctidaceae</taxon>
        <taxon>Rhizophlyctis</taxon>
    </lineage>
</organism>
<dbReference type="Gene3D" id="3.30.310.80">
    <property type="entry name" value="Kinase associated domain 1, KA1"/>
    <property type="match status" value="1"/>
</dbReference>
<feature type="non-terminal residue" evidence="1">
    <location>
        <position position="1"/>
    </location>
</feature>
<dbReference type="InterPro" id="IPR011009">
    <property type="entry name" value="Kinase-like_dom_sf"/>
</dbReference>
<dbReference type="GO" id="GO:0016301">
    <property type="term" value="F:kinase activity"/>
    <property type="evidence" value="ECO:0007669"/>
    <property type="project" value="UniProtKB-KW"/>
</dbReference>
<dbReference type="Gene3D" id="1.10.510.10">
    <property type="entry name" value="Transferase(Phosphotransferase) domain 1"/>
    <property type="match status" value="1"/>
</dbReference>
<dbReference type="SUPFAM" id="SSF56112">
    <property type="entry name" value="Protein kinase-like (PK-like)"/>
    <property type="match status" value="1"/>
</dbReference>
<proteinExistence type="predicted"/>
<accession>A0AAD5X612</accession>
<keyword evidence="1" id="KW-0808">Transferase</keyword>
<dbReference type="EMBL" id="JADGJD010000363">
    <property type="protein sequence ID" value="KAJ3051735.1"/>
    <property type="molecule type" value="Genomic_DNA"/>
</dbReference>
<evidence type="ECO:0000313" key="2">
    <source>
        <dbReference type="Proteomes" id="UP001212841"/>
    </source>
</evidence>
<dbReference type="AlphaFoldDB" id="A0AAD5X612"/>
<name>A0AAD5X612_9FUNG</name>
<keyword evidence="2" id="KW-1185">Reference proteome</keyword>
<evidence type="ECO:0000313" key="1">
    <source>
        <dbReference type="EMBL" id="KAJ3051735.1"/>
    </source>
</evidence>
<keyword evidence="1" id="KW-0418">Kinase</keyword>
<sequence length="256" mass="29194">TPWAEPTDHDVEYRAYLKEYPRPTFEPWDRVPAAVIELLTGILNPDPTRRYTIDMIRSNSWFRSENPLLTDGRCNNPEHLAERMMSQATMDVDLPPIAYSQPTDMRADNYSPNMEDASPEQRHVVSFSQPVGMAIDSNTQNASPEGTLSQARGGFIDFFRSERATRFYSYHDAASISHNLHSVLEGFLVPWKHHGQMTISFTTVDKRKCPLHGEVSIHAAQDGLHLVHFRKSKGDPMEFKRFYKSVRDALGEIVAT</sequence>
<protein>
    <submittedName>
        <fullName evidence="1">Chk1 protein kinase</fullName>
    </submittedName>
</protein>
<reference evidence="1" key="1">
    <citation type="submission" date="2020-05" db="EMBL/GenBank/DDBJ databases">
        <title>Phylogenomic resolution of chytrid fungi.</title>
        <authorList>
            <person name="Stajich J.E."/>
            <person name="Amses K."/>
            <person name="Simmons R."/>
            <person name="Seto K."/>
            <person name="Myers J."/>
            <person name="Bonds A."/>
            <person name="Quandt C.A."/>
            <person name="Barry K."/>
            <person name="Liu P."/>
            <person name="Grigoriev I."/>
            <person name="Longcore J.E."/>
            <person name="James T.Y."/>
        </authorList>
    </citation>
    <scope>NUCLEOTIDE SEQUENCE</scope>
    <source>
        <strain evidence="1">JEL0318</strain>
    </source>
</reference>